<dbReference type="Gene3D" id="3.30.460.10">
    <property type="entry name" value="Beta Polymerase, domain 2"/>
    <property type="match status" value="1"/>
</dbReference>
<dbReference type="SUPFAM" id="SSF81301">
    <property type="entry name" value="Nucleotidyltransferase"/>
    <property type="match status" value="1"/>
</dbReference>
<protein>
    <recommendedName>
        <fullName evidence="1">Polymerase beta nucleotidyltransferase domain-containing protein</fullName>
    </recommendedName>
</protein>
<reference evidence="2" key="1">
    <citation type="journal article" date="2015" name="Nature">
        <title>Complex archaea that bridge the gap between prokaryotes and eukaryotes.</title>
        <authorList>
            <person name="Spang A."/>
            <person name="Saw J.H."/>
            <person name="Jorgensen S.L."/>
            <person name="Zaremba-Niedzwiedzka K."/>
            <person name="Martijn J."/>
            <person name="Lind A.E."/>
            <person name="van Eijk R."/>
            <person name="Schleper C."/>
            <person name="Guy L."/>
            <person name="Ettema T.J."/>
        </authorList>
    </citation>
    <scope>NUCLEOTIDE SEQUENCE</scope>
</reference>
<gene>
    <name evidence="2" type="ORF">LCGC14_1401250</name>
</gene>
<name>A0A0F9KI02_9ZZZZ</name>
<evidence type="ECO:0000313" key="2">
    <source>
        <dbReference type="EMBL" id="KKM74341.1"/>
    </source>
</evidence>
<organism evidence="2">
    <name type="scientific">marine sediment metagenome</name>
    <dbReference type="NCBI Taxonomy" id="412755"/>
    <lineage>
        <taxon>unclassified sequences</taxon>
        <taxon>metagenomes</taxon>
        <taxon>ecological metagenomes</taxon>
    </lineage>
</organism>
<comment type="caution">
    <text evidence="2">The sequence shown here is derived from an EMBL/GenBank/DDBJ whole genome shotgun (WGS) entry which is preliminary data.</text>
</comment>
<dbReference type="InterPro" id="IPR043519">
    <property type="entry name" value="NT_sf"/>
</dbReference>
<dbReference type="PANTHER" id="PTHR43852">
    <property type="entry name" value="NUCLEOTIDYLTRANSFERASE"/>
    <property type="match status" value="1"/>
</dbReference>
<dbReference type="InterPro" id="IPR052930">
    <property type="entry name" value="TA_antitoxin_MntA"/>
</dbReference>
<dbReference type="PANTHER" id="PTHR43852:SF3">
    <property type="entry name" value="NUCLEOTIDYLTRANSFERASE"/>
    <property type="match status" value="1"/>
</dbReference>
<evidence type="ECO:0000259" key="1">
    <source>
        <dbReference type="Pfam" id="PF18765"/>
    </source>
</evidence>
<proteinExistence type="predicted"/>
<sequence length="145" mass="17572">MERIKHEIISIDQLERMINNIFKNHDEILLCYLYGSYESGRRTKFSDIDIGIFMDKTFKKHYLYQVELSLEIEKEFNNKIEVDICILNEATPRFLYNVLKSGRNIYAKEKKTQHEFEIRILYYYLDIKPMLDMYDNITVMEAFKS</sequence>
<dbReference type="EMBL" id="LAZR01009155">
    <property type="protein sequence ID" value="KKM74341.1"/>
    <property type="molecule type" value="Genomic_DNA"/>
</dbReference>
<dbReference type="AlphaFoldDB" id="A0A0F9KI02"/>
<dbReference type="Pfam" id="PF18765">
    <property type="entry name" value="Polbeta"/>
    <property type="match status" value="1"/>
</dbReference>
<dbReference type="CDD" id="cd05403">
    <property type="entry name" value="NT_KNTase_like"/>
    <property type="match status" value="1"/>
</dbReference>
<feature type="domain" description="Polymerase beta nucleotidyltransferase" evidence="1">
    <location>
        <begin position="18"/>
        <end position="110"/>
    </location>
</feature>
<dbReference type="NCBIfam" id="NF047752">
    <property type="entry name" value="MntA_antitoxin"/>
    <property type="match status" value="1"/>
</dbReference>
<dbReference type="InterPro" id="IPR041633">
    <property type="entry name" value="Polbeta"/>
</dbReference>
<accession>A0A0F9KI02</accession>